<sequence>MLPFGFKASAYFRIVNVPSSQSQTSSPQMLLVAESDPVKENNVHSIHVTGEQAGLPYSGGDIVRVLVQDASILKQQQFFVDGKTSLLLWKADTLVSNSRPTCRGT</sequence>
<proteinExistence type="predicted"/>
<evidence type="ECO:0000313" key="2">
    <source>
        <dbReference type="Proteomes" id="UP000815677"/>
    </source>
</evidence>
<protein>
    <submittedName>
        <fullName evidence="1">Uncharacterized protein</fullName>
    </submittedName>
</protein>
<dbReference type="Proteomes" id="UP000815677">
    <property type="component" value="Unassembled WGS sequence"/>
</dbReference>
<organism evidence="1 2">
    <name type="scientific">Mycena chlorophos</name>
    <name type="common">Agaric fungus</name>
    <name type="synonym">Agaricus chlorophos</name>
    <dbReference type="NCBI Taxonomy" id="658473"/>
    <lineage>
        <taxon>Eukaryota</taxon>
        <taxon>Fungi</taxon>
        <taxon>Dikarya</taxon>
        <taxon>Basidiomycota</taxon>
        <taxon>Agaricomycotina</taxon>
        <taxon>Agaricomycetes</taxon>
        <taxon>Agaricomycetidae</taxon>
        <taxon>Agaricales</taxon>
        <taxon>Marasmiineae</taxon>
        <taxon>Mycenaceae</taxon>
        <taxon>Mycena</taxon>
    </lineage>
</organism>
<gene>
    <name evidence="1" type="ORF">MCHLO_06781</name>
</gene>
<name>A0ABQ0LEK3_MYCCL</name>
<accession>A0ABQ0LEK3</accession>
<evidence type="ECO:0000313" key="1">
    <source>
        <dbReference type="EMBL" id="GAT49470.1"/>
    </source>
</evidence>
<keyword evidence="2" id="KW-1185">Reference proteome</keyword>
<reference evidence="1" key="1">
    <citation type="submission" date="2014-09" db="EMBL/GenBank/DDBJ databases">
        <title>Genome sequence of the luminous mushroom Mycena chlorophos for searching fungal bioluminescence genes.</title>
        <authorList>
            <person name="Tanaka Y."/>
            <person name="Kasuga D."/>
            <person name="Oba Y."/>
            <person name="Hase S."/>
            <person name="Sato K."/>
            <person name="Oba Y."/>
            <person name="Sakakibara Y."/>
        </authorList>
    </citation>
    <scope>NUCLEOTIDE SEQUENCE</scope>
</reference>
<dbReference type="EMBL" id="DF845521">
    <property type="protein sequence ID" value="GAT49470.1"/>
    <property type="molecule type" value="Genomic_DNA"/>
</dbReference>